<proteinExistence type="predicted"/>
<comment type="caution">
    <text evidence="1">The sequence shown here is derived from an EMBL/GenBank/DDBJ whole genome shotgun (WGS) entry which is preliminary data.</text>
</comment>
<dbReference type="EMBL" id="MJIC01000016">
    <property type="protein sequence ID" value="OFI32645.1"/>
    <property type="molecule type" value="Genomic_DNA"/>
</dbReference>
<organism evidence="1 2">
    <name type="scientific">Alteromonas lipolytica</name>
    <dbReference type="NCBI Taxonomy" id="1856405"/>
    <lineage>
        <taxon>Bacteria</taxon>
        <taxon>Pseudomonadati</taxon>
        <taxon>Pseudomonadota</taxon>
        <taxon>Gammaproteobacteria</taxon>
        <taxon>Alteromonadales</taxon>
        <taxon>Alteromonadaceae</taxon>
        <taxon>Alteromonas/Salinimonas group</taxon>
        <taxon>Alteromonas</taxon>
    </lineage>
</organism>
<evidence type="ECO:0000313" key="1">
    <source>
        <dbReference type="EMBL" id="OFI32645.1"/>
    </source>
</evidence>
<reference evidence="1 2" key="1">
    <citation type="submission" date="2016-09" db="EMBL/GenBank/DDBJ databases">
        <title>Alteromonas lipolytica, a new species isolated from sea water.</title>
        <authorList>
            <person name="Wu Y.-H."/>
            <person name="Cheng H."/>
            <person name="Xu X.-W."/>
        </authorList>
    </citation>
    <scope>NUCLEOTIDE SEQUENCE [LARGE SCALE GENOMIC DNA]</scope>
    <source>
        <strain evidence="1 2">JW12</strain>
    </source>
</reference>
<protein>
    <submittedName>
        <fullName evidence="1">Uncharacterized protein</fullName>
    </submittedName>
</protein>
<accession>A0A1E8F9R7</accession>
<name>A0A1E8F9R7_9ALTE</name>
<keyword evidence="2" id="KW-1185">Reference proteome</keyword>
<dbReference type="AlphaFoldDB" id="A0A1E8F9R7"/>
<gene>
    <name evidence="1" type="ORF">BFC17_05695</name>
</gene>
<sequence length="137" mass="14534">MLILLPLSGQANTVRVMDTKSVNSMPAMQSSQSDCPMHHANDNSDTLPMVHASQSVENAHQADCCQDDNNSHCAHQGSSCSQSGCQCDHVSTHLVTYLTGTDTPITVKVTSGEISGRPALAFAGFTSSLLRPPTHLL</sequence>
<dbReference type="Proteomes" id="UP000176037">
    <property type="component" value="Unassembled WGS sequence"/>
</dbReference>
<evidence type="ECO:0000313" key="2">
    <source>
        <dbReference type="Proteomes" id="UP000176037"/>
    </source>
</evidence>
<dbReference type="STRING" id="1856405.BFC17_05695"/>